<proteinExistence type="predicted"/>
<dbReference type="OrthoDB" id="1264624at2"/>
<sequence length="72" mass="8168">MIKLNGYWYDNAEVKEALEKKGYTVITIEVSTSARDFPLYETYALKSGEEPNVLNTIKSVAIAEFQKKPPLI</sequence>
<dbReference type="RefSeq" id="WP_123265029.1">
    <property type="nucleotide sequence ID" value="NZ_RJUG01000002.1"/>
</dbReference>
<name>A0A3N0WXH0_9FLAO</name>
<evidence type="ECO:0000313" key="2">
    <source>
        <dbReference type="Proteomes" id="UP000270224"/>
    </source>
</evidence>
<organism evidence="1 2">
    <name type="scientific">Kaistella daneshvariae</name>
    <dbReference type="NCBI Taxonomy" id="2487074"/>
    <lineage>
        <taxon>Bacteria</taxon>
        <taxon>Pseudomonadati</taxon>
        <taxon>Bacteroidota</taxon>
        <taxon>Flavobacteriia</taxon>
        <taxon>Flavobacteriales</taxon>
        <taxon>Weeksellaceae</taxon>
        <taxon>Chryseobacterium group</taxon>
        <taxon>Kaistella</taxon>
    </lineage>
</organism>
<protein>
    <submittedName>
        <fullName evidence="1">Uncharacterized protein</fullName>
    </submittedName>
</protein>
<dbReference type="AlphaFoldDB" id="A0A3N0WXH0"/>
<dbReference type="Proteomes" id="UP000270224">
    <property type="component" value="Unassembled WGS sequence"/>
</dbReference>
<reference evidence="2" key="1">
    <citation type="submission" date="2018-11" db="EMBL/GenBank/DDBJ databases">
        <title>Proposal to divide the Flavobacteriaceae and reorganize its genera based on Amino Acid Identity values calculated from whole genome sequences.</title>
        <authorList>
            <person name="Nicholson A.C."/>
            <person name="Gulvik C.A."/>
            <person name="Whitney A.M."/>
            <person name="Humrighouse B.W."/>
            <person name="Bell M."/>
            <person name="Holmes B."/>
            <person name="Steigerwalt A."/>
            <person name="Villarma A."/>
            <person name="Sheth M."/>
            <person name="Batra D."/>
            <person name="Pryor J."/>
            <person name="Bernardet J.-F."/>
            <person name="Hugo C."/>
            <person name="Kampfer P."/>
            <person name="Newman J."/>
            <person name="Mcquiston J.R."/>
        </authorList>
    </citation>
    <scope>NUCLEOTIDE SEQUENCE [LARGE SCALE GENOMIC DNA]</scope>
    <source>
        <strain evidence="2">H3056</strain>
    </source>
</reference>
<comment type="caution">
    <text evidence="1">The sequence shown here is derived from an EMBL/GenBank/DDBJ whole genome shotgun (WGS) entry which is preliminary data.</text>
</comment>
<reference evidence="2" key="2">
    <citation type="submission" date="2018-11" db="EMBL/GenBank/DDBJ databases">
        <title>Proposal to divide the Flavobacteriaceae and reorganize its genera based on Amino Acid Identity values calculated from whole genome sequences.</title>
        <authorList>
            <person name="Nicholson A.C."/>
            <person name="Gulvik C.A."/>
            <person name="Whitney A.M."/>
            <person name="Humrighouse B.W."/>
            <person name="Bell M."/>
            <person name="Holmens B."/>
            <person name="Steigerwalt A."/>
            <person name="Villarma A."/>
            <person name="Sheth M."/>
            <person name="Batra D."/>
            <person name="Pryor J."/>
            <person name="Bernardet J.-F."/>
            <person name="Hugo C."/>
            <person name="Kampfer P."/>
            <person name="Newman J."/>
            <person name="Mcquiston J.R."/>
        </authorList>
    </citation>
    <scope>NUCLEOTIDE SEQUENCE [LARGE SCALE GENOMIC DNA]</scope>
    <source>
        <strain evidence="2">H3056</strain>
    </source>
</reference>
<accession>A0A3N0WXH0</accession>
<evidence type="ECO:0000313" key="1">
    <source>
        <dbReference type="EMBL" id="ROI09776.1"/>
    </source>
</evidence>
<dbReference type="EMBL" id="RJUG01000002">
    <property type="protein sequence ID" value="ROI09776.1"/>
    <property type="molecule type" value="Genomic_DNA"/>
</dbReference>
<gene>
    <name evidence="1" type="ORF">EGI11_03190</name>
</gene>